<dbReference type="Proteomes" id="UP001139516">
    <property type="component" value="Unassembled WGS sequence"/>
</dbReference>
<dbReference type="RefSeq" id="WP_248668047.1">
    <property type="nucleotide sequence ID" value="NZ_JALPRX010000071.1"/>
</dbReference>
<organism evidence="3 4">
    <name type="scientific">Roseomonas acroporae</name>
    <dbReference type="NCBI Taxonomy" id="2937791"/>
    <lineage>
        <taxon>Bacteria</taxon>
        <taxon>Pseudomonadati</taxon>
        <taxon>Pseudomonadota</taxon>
        <taxon>Alphaproteobacteria</taxon>
        <taxon>Acetobacterales</taxon>
        <taxon>Roseomonadaceae</taxon>
        <taxon>Roseomonas</taxon>
    </lineage>
</organism>
<evidence type="ECO:0000256" key="1">
    <source>
        <dbReference type="ARBA" id="ARBA00006987"/>
    </source>
</evidence>
<dbReference type="Pfam" id="PF03401">
    <property type="entry name" value="TctC"/>
    <property type="match status" value="1"/>
</dbReference>
<keyword evidence="4" id="KW-1185">Reference proteome</keyword>
<dbReference type="Gene3D" id="3.40.190.10">
    <property type="entry name" value="Periplasmic binding protein-like II"/>
    <property type="match status" value="1"/>
</dbReference>
<dbReference type="AlphaFoldDB" id="A0A9X1YC18"/>
<evidence type="ECO:0000256" key="2">
    <source>
        <dbReference type="SAM" id="SignalP"/>
    </source>
</evidence>
<name>A0A9X1YC18_9PROT</name>
<dbReference type="InterPro" id="IPR042100">
    <property type="entry name" value="Bug_dom1"/>
</dbReference>
<evidence type="ECO:0000313" key="4">
    <source>
        <dbReference type="Proteomes" id="UP001139516"/>
    </source>
</evidence>
<dbReference type="SUPFAM" id="SSF53850">
    <property type="entry name" value="Periplasmic binding protein-like II"/>
    <property type="match status" value="1"/>
</dbReference>
<proteinExistence type="inferred from homology"/>
<feature type="chain" id="PRO_5040805559" evidence="2">
    <location>
        <begin position="22"/>
        <end position="328"/>
    </location>
</feature>
<gene>
    <name evidence="3" type="ORF">M0638_16230</name>
</gene>
<sequence>MRRAALLLLAALALPPRPAPAQEAPWPSRPITILGGFPNGSGVDIYARKLAEPLSQALGVPVVVDNRTGAGGNIASEHVARARPDGYTLLLATAGTHAINAALYRHLPFDPMRDVTHIALLGDVPNVLIVSPQHSPGLATCRELIAAAKARPGALAYASTGNGASTHLAGVQFAEAAGISLLHVPYRGQGPAMAALLGGEVAMFFNQSGPAIGAVRQGQVRALAVTVRRRLGPLPDVPTVEEACGLPGFESSTWYGLLGPRGLPPEVTRRLAEEVARIIAAPDFVRWLVESQGITPPADPSPEAFRRVHEQDMARWGEVVRQSGATVD</sequence>
<feature type="signal peptide" evidence="2">
    <location>
        <begin position="1"/>
        <end position="21"/>
    </location>
</feature>
<protein>
    <submittedName>
        <fullName evidence="3">Tripartite tricarboxylate transporter substrate binding protein</fullName>
    </submittedName>
</protein>
<evidence type="ECO:0000313" key="3">
    <source>
        <dbReference type="EMBL" id="MCK8785927.1"/>
    </source>
</evidence>
<dbReference type="PIRSF" id="PIRSF017082">
    <property type="entry name" value="YflP"/>
    <property type="match status" value="1"/>
</dbReference>
<keyword evidence="2" id="KW-0732">Signal</keyword>
<dbReference type="Gene3D" id="3.40.190.150">
    <property type="entry name" value="Bordetella uptake gene, domain 1"/>
    <property type="match status" value="1"/>
</dbReference>
<dbReference type="EMBL" id="JALPRX010000071">
    <property type="protein sequence ID" value="MCK8785927.1"/>
    <property type="molecule type" value="Genomic_DNA"/>
</dbReference>
<comment type="caution">
    <text evidence="3">The sequence shown here is derived from an EMBL/GenBank/DDBJ whole genome shotgun (WGS) entry which is preliminary data.</text>
</comment>
<dbReference type="CDD" id="cd13578">
    <property type="entry name" value="PBP2_Bug27"/>
    <property type="match status" value="1"/>
</dbReference>
<comment type="similarity">
    <text evidence="1">Belongs to the UPF0065 (bug) family.</text>
</comment>
<dbReference type="PANTHER" id="PTHR42928">
    <property type="entry name" value="TRICARBOXYLATE-BINDING PROTEIN"/>
    <property type="match status" value="1"/>
</dbReference>
<reference evidence="3" key="1">
    <citation type="submission" date="2022-04" db="EMBL/GenBank/DDBJ databases">
        <title>Roseomonas acroporae sp. nov., isolated from coral Acropora digitifera.</title>
        <authorList>
            <person name="Sun H."/>
        </authorList>
    </citation>
    <scope>NUCLEOTIDE SEQUENCE</scope>
    <source>
        <strain evidence="3">NAR14</strain>
    </source>
</reference>
<dbReference type="InterPro" id="IPR005064">
    <property type="entry name" value="BUG"/>
</dbReference>
<dbReference type="PANTHER" id="PTHR42928:SF5">
    <property type="entry name" value="BLR1237 PROTEIN"/>
    <property type="match status" value="1"/>
</dbReference>
<accession>A0A9X1YC18</accession>